<evidence type="ECO:0000256" key="1">
    <source>
        <dbReference type="ARBA" id="ARBA00004613"/>
    </source>
</evidence>
<dbReference type="Gene3D" id="3.40.50.1820">
    <property type="entry name" value="alpha/beta hydrolase"/>
    <property type="match status" value="1"/>
</dbReference>
<keyword evidence="6" id="KW-0121">Carboxypeptidase</keyword>
<evidence type="ECO:0000256" key="3">
    <source>
        <dbReference type="ARBA" id="ARBA00022525"/>
    </source>
</evidence>
<dbReference type="GO" id="GO:0005576">
    <property type="term" value="C:extracellular region"/>
    <property type="evidence" value="ECO:0007669"/>
    <property type="project" value="UniProtKB-SubCell"/>
</dbReference>
<evidence type="ECO:0000256" key="6">
    <source>
        <dbReference type="RuleBase" id="RU361156"/>
    </source>
</evidence>
<keyword evidence="3" id="KW-0964">Secreted</keyword>
<accession>A0A565CSQ4</accession>
<dbReference type="OrthoDB" id="1731300at2759"/>
<dbReference type="SUPFAM" id="SSF53474">
    <property type="entry name" value="alpha/beta-Hydrolases"/>
    <property type="match status" value="1"/>
</dbReference>
<dbReference type="EMBL" id="CABITT030000008">
    <property type="protein sequence ID" value="VVB16783.1"/>
    <property type="molecule type" value="Genomic_DNA"/>
</dbReference>
<proteinExistence type="inferred from homology"/>
<dbReference type="EC" id="3.4.16.-" evidence="6"/>
<name>A0A565CSQ4_9BRAS</name>
<dbReference type="GO" id="GO:0005773">
    <property type="term" value="C:vacuole"/>
    <property type="evidence" value="ECO:0007669"/>
    <property type="project" value="TreeGrafter"/>
</dbReference>
<keyword evidence="5" id="KW-0325">Glycoprotein</keyword>
<dbReference type="PANTHER" id="PTHR11802">
    <property type="entry name" value="SERINE PROTEASE FAMILY S10 SERINE CARBOXYPEPTIDASE"/>
    <property type="match status" value="1"/>
</dbReference>
<dbReference type="Pfam" id="PF00450">
    <property type="entry name" value="Peptidase_S10"/>
    <property type="match status" value="1"/>
</dbReference>
<keyword evidence="8" id="KW-1185">Reference proteome</keyword>
<dbReference type="PRINTS" id="PR00724">
    <property type="entry name" value="CRBOXYPTASEC"/>
</dbReference>
<evidence type="ECO:0000313" key="7">
    <source>
        <dbReference type="EMBL" id="VVB16783.1"/>
    </source>
</evidence>
<comment type="similarity">
    <text evidence="2 6">Belongs to the peptidase S10 family.</text>
</comment>
<dbReference type="InterPro" id="IPR001563">
    <property type="entry name" value="Peptidase_S10"/>
</dbReference>
<comment type="caution">
    <text evidence="7">The sequence shown here is derived from an EMBL/GenBank/DDBJ whole genome shotgun (WGS) entry which is preliminary data.</text>
</comment>
<organism evidence="7 8">
    <name type="scientific">Arabis nemorensis</name>
    <dbReference type="NCBI Taxonomy" id="586526"/>
    <lineage>
        <taxon>Eukaryota</taxon>
        <taxon>Viridiplantae</taxon>
        <taxon>Streptophyta</taxon>
        <taxon>Embryophyta</taxon>
        <taxon>Tracheophyta</taxon>
        <taxon>Spermatophyta</taxon>
        <taxon>Magnoliopsida</taxon>
        <taxon>eudicotyledons</taxon>
        <taxon>Gunneridae</taxon>
        <taxon>Pentapetalae</taxon>
        <taxon>rosids</taxon>
        <taxon>malvids</taxon>
        <taxon>Brassicales</taxon>
        <taxon>Brassicaceae</taxon>
        <taxon>Arabideae</taxon>
        <taxon>Arabis</taxon>
    </lineage>
</organism>
<protein>
    <recommendedName>
        <fullName evidence="6">Carboxypeptidase</fullName>
        <ecNumber evidence="6">3.4.16.-</ecNumber>
    </recommendedName>
</protein>
<reference evidence="7" key="1">
    <citation type="submission" date="2019-07" db="EMBL/GenBank/DDBJ databases">
        <authorList>
            <person name="Dittberner H."/>
        </authorList>
    </citation>
    <scope>NUCLEOTIDE SEQUENCE [LARGE SCALE GENOMIC DNA]</scope>
</reference>
<keyword evidence="6" id="KW-0645">Protease</keyword>
<comment type="subcellular location">
    <subcellularLocation>
        <location evidence="1">Secreted</location>
    </subcellularLocation>
</comment>
<keyword evidence="4" id="KW-0732">Signal</keyword>
<dbReference type="GO" id="GO:0004185">
    <property type="term" value="F:serine-type carboxypeptidase activity"/>
    <property type="evidence" value="ECO:0007669"/>
    <property type="project" value="UniProtKB-UniRule"/>
</dbReference>
<dbReference type="Proteomes" id="UP000489600">
    <property type="component" value="Unassembled WGS sequence"/>
</dbReference>
<gene>
    <name evidence="7" type="ORF">ANE_LOCUS27227</name>
</gene>
<dbReference type="InterPro" id="IPR029058">
    <property type="entry name" value="AB_hydrolase_fold"/>
</dbReference>
<sequence length="135" mass="15375">MKLISQSDHERLNLYYAPEMKLFVWDKISNLIYVDQLVGISFNNMSVTSDLRHDEAGVSNDLYDFLQAFFKEHPQFVKNDFYITGESYAGHYSPALASRIHSGNKTNEGILINLKGFAIGNSLTKLEIQYGDYAP</sequence>
<dbReference type="AlphaFoldDB" id="A0A565CSQ4"/>
<evidence type="ECO:0000256" key="2">
    <source>
        <dbReference type="ARBA" id="ARBA00009431"/>
    </source>
</evidence>
<dbReference type="PANTHER" id="PTHR11802:SF259">
    <property type="entry name" value="SERINE CARBOXYPEPTIDASE-LIKE 48"/>
    <property type="match status" value="1"/>
</dbReference>
<dbReference type="PROSITE" id="PS00131">
    <property type="entry name" value="CARBOXYPEPT_SER_SER"/>
    <property type="match status" value="1"/>
</dbReference>
<keyword evidence="6" id="KW-0378">Hydrolase</keyword>
<evidence type="ECO:0000256" key="5">
    <source>
        <dbReference type="ARBA" id="ARBA00023180"/>
    </source>
</evidence>
<dbReference type="InterPro" id="IPR018202">
    <property type="entry name" value="Ser_caboxypep_ser_AS"/>
</dbReference>
<evidence type="ECO:0000256" key="4">
    <source>
        <dbReference type="ARBA" id="ARBA00022729"/>
    </source>
</evidence>
<evidence type="ECO:0000313" key="8">
    <source>
        <dbReference type="Proteomes" id="UP000489600"/>
    </source>
</evidence>
<dbReference type="GO" id="GO:0006508">
    <property type="term" value="P:proteolysis"/>
    <property type="evidence" value="ECO:0007669"/>
    <property type="project" value="UniProtKB-KW"/>
</dbReference>